<name>A0A3P7Z8W2_9BILA</name>
<dbReference type="InterPro" id="IPR051682">
    <property type="entry name" value="Mito_Persulfide_Diox"/>
</dbReference>
<dbReference type="InterPro" id="IPR001279">
    <property type="entry name" value="Metallo-B-lactamas"/>
</dbReference>
<keyword evidence="1" id="KW-0479">Metal-binding</keyword>
<organism evidence="3 4">
    <name type="scientific">Soboliphyme baturini</name>
    <dbReference type="NCBI Taxonomy" id="241478"/>
    <lineage>
        <taxon>Eukaryota</taxon>
        <taxon>Metazoa</taxon>
        <taxon>Ecdysozoa</taxon>
        <taxon>Nematoda</taxon>
        <taxon>Enoplea</taxon>
        <taxon>Dorylaimia</taxon>
        <taxon>Dioctophymatida</taxon>
        <taxon>Dioctophymatoidea</taxon>
        <taxon>Soboliphymatidae</taxon>
        <taxon>Soboliphyme</taxon>
    </lineage>
</organism>
<protein>
    <recommendedName>
        <fullName evidence="2">Metallo-beta-lactamase domain-containing protein</fullName>
    </recommendedName>
</protein>
<dbReference type="GO" id="GO:0046872">
    <property type="term" value="F:metal ion binding"/>
    <property type="evidence" value="ECO:0007669"/>
    <property type="project" value="UniProtKB-KW"/>
</dbReference>
<accession>A0A3P7Z8W2</accession>
<gene>
    <name evidence="3" type="ORF">SBAD_LOCUS177</name>
</gene>
<evidence type="ECO:0000259" key="2">
    <source>
        <dbReference type="SMART" id="SM00849"/>
    </source>
</evidence>
<dbReference type="Pfam" id="PF00753">
    <property type="entry name" value="Lactamase_B"/>
    <property type="match status" value="1"/>
</dbReference>
<feature type="domain" description="Metallo-beta-lactamase" evidence="2">
    <location>
        <begin position="6"/>
        <end position="136"/>
    </location>
</feature>
<dbReference type="CDD" id="cd07724">
    <property type="entry name" value="POD-like_MBL-fold"/>
    <property type="match status" value="1"/>
</dbReference>
<dbReference type="InterPro" id="IPR044528">
    <property type="entry name" value="POD-like_MBL-fold"/>
</dbReference>
<dbReference type="SMART" id="SM00849">
    <property type="entry name" value="Lactamase_B"/>
    <property type="match status" value="1"/>
</dbReference>
<dbReference type="GO" id="GO:0006749">
    <property type="term" value="P:glutathione metabolic process"/>
    <property type="evidence" value="ECO:0007669"/>
    <property type="project" value="InterPro"/>
</dbReference>
<dbReference type="PANTHER" id="PTHR43084">
    <property type="entry name" value="PERSULFIDE DIOXYGENASE ETHE1"/>
    <property type="match status" value="1"/>
</dbReference>
<dbReference type="SUPFAM" id="SSF56281">
    <property type="entry name" value="Metallo-hydrolase/oxidoreductase"/>
    <property type="match status" value="1"/>
</dbReference>
<dbReference type="GO" id="GO:0050313">
    <property type="term" value="F:sulfur dioxygenase activity"/>
    <property type="evidence" value="ECO:0007669"/>
    <property type="project" value="InterPro"/>
</dbReference>
<proteinExistence type="predicted"/>
<dbReference type="EMBL" id="UZAM01000303">
    <property type="protein sequence ID" value="VDO80407.1"/>
    <property type="molecule type" value="Genomic_DNA"/>
</dbReference>
<keyword evidence="4" id="KW-1185">Reference proteome</keyword>
<dbReference type="Gene3D" id="3.60.15.10">
    <property type="entry name" value="Ribonuclease Z/Hydroxyacylglutathione hydrolase-like"/>
    <property type="match status" value="1"/>
</dbReference>
<evidence type="ECO:0000313" key="4">
    <source>
        <dbReference type="Proteomes" id="UP000270296"/>
    </source>
</evidence>
<evidence type="ECO:0000256" key="1">
    <source>
        <dbReference type="ARBA" id="ARBA00022723"/>
    </source>
</evidence>
<dbReference type="PANTHER" id="PTHR43084:SF1">
    <property type="entry name" value="PERSULFIDE DIOXYGENASE ETHE1, MITOCHONDRIAL"/>
    <property type="match status" value="1"/>
</dbReference>
<dbReference type="GO" id="GO:0070813">
    <property type="term" value="P:hydrogen sulfide metabolic process"/>
    <property type="evidence" value="ECO:0007669"/>
    <property type="project" value="TreeGrafter"/>
</dbReference>
<evidence type="ECO:0000313" key="3">
    <source>
        <dbReference type="EMBL" id="VDO80407.1"/>
    </source>
</evidence>
<dbReference type="AlphaFoldDB" id="A0A3P7Z8W2"/>
<dbReference type="InterPro" id="IPR036866">
    <property type="entry name" value="RibonucZ/Hydroxyglut_hydro"/>
</dbReference>
<sequence length="209" mass="23503">MKRSRDKRSTITKLFLGNTHVHADHVTGTGEIQKLVPDCKTFLSARSNGKCDIKLHDKDKLKIGKLEIEALCTPGHTDGCMTFVCHPLRLALTGDTLLIRGCGRTDFQQGDPHLLYRSVHNQILSLPKDFLLFPGHDYKGLSVSSVEEEIKLNPRLTLPEEKFVKLMNELNLPMPKQINKAVPANMVNGQVELMTEEIKKLVMETAKIH</sequence>
<dbReference type="GO" id="GO:0005739">
    <property type="term" value="C:mitochondrion"/>
    <property type="evidence" value="ECO:0007669"/>
    <property type="project" value="TreeGrafter"/>
</dbReference>
<dbReference type="Proteomes" id="UP000270296">
    <property type="component" value="Unassembled WGS sequence"/>
</dbReference>
<dbReference type="OrthoDB" id="449487at2759"/>
<reference evidence="3 4" key="1">
    <citation type="submission" date="2018-11" db="EMBL/GenBank/DDBJ databases">
        <authorList>
            <consortium name="Pathogen Informatics"/>
        </authorList>
    </citation>
    <scope>NUCLEOTIDE SEQUENCE [LARGE SCALE GENOMIC DNA]</scope>
</reference>